<proteinExistence type="predicted"/>
<organism evidence="1 2">
    <name type="scientific">Mytilus galloprovincialis</name>
    <name type="common">Mediterranean mussel</name>
    <dbReference type="NCBI Taxonomy" id="29158"/>
    <lineage>
        <taxon>Eukaryota</taxon>
        <taxon>Metazoa</taxon>
        <taxon>Spiralia</taxon>
        <taxon>Lophotrochozoa</taxon>
        <taxon>Mollusca</taxon>
        <taxon>Bivalvia</taxon>
        <taxon>Autobranchia</taxon>
        <taxon>Pteriomorphia</taxon>
        <taxon>Mytilida</taxon>
        <taxon>Mytiloidea</taxon>
        <taxon>Mytilidae</taxon>
        <taxon>Mytilinae</taxon>
        <taxon>Mytilus</taxon>
    </lineage>
</organism>
<sequence>MPPVKNVFYRKYNCDVFDILQEQIESLYNIGTVAVLGDLNGRVGLKPDYLLNDFLDPLLLDNISFIDYENDRQDFVQRHSEDTKAPNSFGQRILQLCKSSGLRICNGRFGEDSGKITFNNKNGCSVIDYLLLSENMFKIAKSFNVGMFTSFSCHAPLSVQFYLRDNTVNLIKDHAHVVIMFIILLNGENECEDDVRESLLSNAQQFEDMLTNIDENSDTNICVDELNKLLSDIFEQFTKSKIRHKNTVINVLMIINNLKLQTDKPWFTDECHNLYNAYQRH</sequence>
<dbReference type="EMBL" id="UYJE01004695">
    <property type="protein sequence ID" value="VDI30527.1"/>
    <property type="molecule type" value="Genomic_DNA"/>
</dbReference>
<reference evidence="1" key="1">
    <citation type="submission" date="2018-11" db="EMBL/GenBank/DDBJ databases">
        <authorList>
            <person name="Alioto T."/>
            <person name="Alioto T."/>
        </authorList>
    </citation>
    <scope>NUCLEOTIDE SEQUENCE</scope>
</reference>
<dbReference type="Gene3D" id="3.60.10.10">
    <property type="entry name" value="Endonuclease/exonuclease/phosphatase"/>
    <property type="match status" value="1"/>
</dbReference>
<keyword evidence="2" id="KW-1185">Reference proteome</keyword>
<gene>
    <name evidence="1" type="ORF">MGAL_10B074484</name>
</gene>
<dbReference type="SUPFAM" id="SSF56219">
    <property type="entry name" value="DNase I-like"/>
    <property type="match status" value="1"/>
</dbReference>
<dbReference type="AlphaFoldDB" id="A0A8B6E6Q2"/>
<dbReference type="OrthoDB" id="8052050at2759"/>
<comment type="caution">
    <text evidence="1">The sequence shown here is derived from an EMBL/GenBank/DDBJ whole genome shotgun (WGS) entry which is preliminary data.</text>
</comment>
<dbReference type="Proteomes" id="UP000596742">
    <property type="component" value="Unassembled WGS sequence"/>
</dbReference>
<evidence type="ECO:0000313" key="1">
    <source>
        <dbReference type="EMBL" id="VDI30527.1"/>
    </source>
</evidence>
<name>A0A8B6E6Q2_MYTGA</name>
<evidence type="ECO:0000313" key="2">
    <source>
        <dbReference type="Proteomes" id="UP000596742"/>
    </source>
</evidence>
<dbReference type="InterPro" id="IPR036691">
    <property type="entry name" value="Endo/exonu/phosph_ase_sf"/>
</dbReference>
<evidence type="ECO:0008006" key="3">
    <source>
        <dbReference type="Google" id="ProtNLM"/>
    </source>
</evidence>
<protein>
    <recommendedName>
        <fullName evidence="3">Endonuclease/exonuclease/phosphatase domain-containing protein</fullName>
    </recommendedName>
</protein>
<accession>A0A8B6E6Q2</accession>